<keyword evidence="2" id="KW-0548">Nucleotidyltransferase</keyword>
<dbReference type="Gene3D" id="3.30.420.10">
    <property type="entry name" value="Ribonuclease H-like superfamily/Ribonuclease H"/>
    <property type="match status" value="1"/>
</dbReference>
<dbReference type="InterPro" id="IPR012337">
    <property type="entry name" value="RNaseH-like_sf"/>
</dbReference>
<feature type="domain" description="Integrase catalytic" evidence="1">
    <location>
        <begin position="38"/>
        <end position="154"/>
    </location>
</feature>
<dbReference type="SUPFAM" id="SSF53098">
    <property type="entry name" value="Ribonuclease H-like"/>
    <property type="match status" value="1"/>
</dbReference>
<dbReference type="InterPro" id="IPR036397">
    <property type="entry name" value="RNaseH_sf"/>
</dbReference>
<organism evidence="2 3">
    <name type="scientific">Tanacetum coccineum</name>
    <dbReference type="NCBI Taxonomy" id="301880"/>
    <lineage>
        <taxon>Eukaryota</taxon>
        <taxon>Viridiplantae</taxon>
        <taxon>Streptophyta</taxon>
        <taxon>Embryophyta</taxon>
        <taxon>Tracheophyta</taxon>
        <taxon>Spermatophyta</taxon>
        <taxon>Magnoliopsida</taxon>
        <taxon>eudicotyledons</taxon>
        <taxon>Gunneridae</taxon>
        <taxon>Pentapetalae</taxon>
        <taxon>asterids</taxon>
        <taxon>campanulids</taxon>
        <taxon>Asterales</taxon>
        <taxon>Asteraceae</taxon>
        <taxon>Asteroideae</taxon>
        <taxon>Anthemideae</taxon>
        <taxon>Anthemidinae</taxon>
        <taxon>Tanacetum</taxon>
    </lineage>
</organism>
<dbReference type="EMBL" id="BQNB010020861">
    <property type="protein sequence ID" value="GJU00406.1"/>
    <property type="molecule type" value="Genomic_DNA"/>
</dbReference>
<sequence length="154" mass="17270">MGVIHVCPSSSTIARTSFSCDRPLPLSPLMEDLKKIFMEGGPRYSGGGRANMDDTHMRIPYKGNPSGRQKESKGGKVKFLIVAIDYFTKLIEAKPVATITDNQVKKFIWDNIVYRFGLPGEIVSDNGKQFRDNPFKDWSLGEGIKARLDERSKD</sequence>
<dbReference type="PANTHER" id="PTHR37984:SF5">
    <property type="entry name" value="PROTEIN NYNRIN-LIKE"/>
    <property type="match status" value="1"/>
</dbReference>
<reference evidence="2" key="2">
    <citation type="submission" date="2022-01" db="EMBL/GenBank/DDBJ databases">
        <authorList>
            <person name="Yamashiro T."/>
            <person name="Shiraishi A."/>
            <person name="Satake H."/>
            <person name="Nakayama K."/>
        </authorList>
    </citation>
    <scope>NUCLEOTIDE SEQUENCE</scope>
</reference>
<accession>A0ABQ5IK44</accession>
<name>A0ABQ5IK44_9ASTR</name>
<dbReference type="Proteomes" id="UP001151760">
    <property type="component" value="Unassembled WGS sequence"/>
</dbReference>
<gene>
    <name evidence="2" type="ORF">Tco_1110744</name>
</gene>
<dbReference type="PROSITE" id="PS50994">
    <property type="entry name" value="INTEGRASE"/>
    <property type="match status" value="1"/>
</dbReference>
<evidence type="ECO:0000313" key="3">
    <source>
        <dbReference type="Proteomes" id="UP001151760"/>
    </source>
</evidence>
<dbReference type="GO" id="GO:0003964">
    <property type="term" value="F:RNA-directed DNA polymerase activity"/>
    <property type="evidence" value="ECO:0007669"/>
    <property type="project" value="UniProtKB-KW"/>
</dbReference>
<keyword evidence="2" id="KW-0695">RNA-directed DNA polymerase</keyword>
<dbReference type="PANTHER" id="PTHR37984">
    <property type="entry name" value="PROTEIN CBG26694"/>
    <property type="match status" value="1"/>
</dbReference>
<proteinExistence type="predicted"/>
<keyword evidence="2" id="KW-0808">Transferase</keyword>
<reference evidence="2" key="1">
    <citation type="journal article" date="2022" name="Int. J. Mol. Sci.">
        <title>Draft Genome of Tanacetum Coccineum: Genomic Comparison of Closely Related Tanacetum-Family Plants.</title>
        <authorList>
            <person name="Yamashiro T."/>
            <person name="Shiraishi A."/>
            <person name="Nakayama K."/>
            <person name="Satake H."/>
        </authorList>
    </citation>
    <scope>NUCLEOTIDE SEQUENCE</scope>
</reference>
<dbReference type="Pfam" id="PF00665">
    <property type="entry name" value="rve"/>
    <property type="match status" value="1"/>
</dbReference>
<dbReference type="InterPro" id="IPR001584">
    <property type="entry name" value="Integrase_cat-core"/>
</dbReference>
<protein>
    <submittedName>
        <fullName evidence="2">Reverse transcriptase domain-containing protein</fullName>
    </submittedName>
</protein>
<evidence type="ECO:0000259" key="1">
    <source>
        <dbReference type="PROSITE" id="PS50994"/>
    </source>
</evidence>
<evidence type="ECO:0000313" key="2">
    <source>
        <dbReference type="EMBL" id="GJU00406.1"/>
    </source>
</evidence>
<dbReference type="InterPro" id="IPR050951">
    <property type="entry name" value="Retrovirus_Pol_polyprotein"/>
</dbReference>
<comment type="caution">
    <text evidence="2">The sequence shown here is derived from an EMBL/GenBank/DDBJ whole genome shotgun (WGS) entry which is preliminary data.</text>
</comment>
<keyword evidence="3" id="KW-1185">Reference proteome</keyword>